<dbReference type="Proteomes" id="UP000326354">
    <property type="component" value="Chromosome"/>
</dbReference>
<name>A0A5S9IKG0_UABAM</name>
<dbReference type="Gene3D" id="3.10.20.310">
    <property type="entry name" value="membrane protein fhac"/>
    <property type="match status" value="4"/>
</dbReference>
<comment type="subcellular location">
    <subcellularLocation>
        <location evidence="1">Membrane</location>
    </subcellularLocation>
</comment>
<evidence type="ECO:0000313" key="7">
    <source>
        <dbReference type="EMBL" id="BBM83513.1"/>
    </source>
</evidence>
<sequence>MRFLYVLLLLSYITAQPIYEFSGNKDYSNSSLESLIGEDWQKYLENDNDVSYIDDAAYKILQNYRDNGYHFAIVDYQIEKSPETDEHEKILFVIQEYKSIVVKEVHIKSTEEQLFFEEQRLKKFITPPPALGEYLFKKNTFRSDAAAIQTFYRSKGFLKTEAQVDFIFSPEKPNAENVNIEVTINEGPRAYLEKLEFINNNAFAEAELLKIVPFEKGQIFTPGTNQDMAAKLRDFYRENSYAQIKIRSRMVVNSQDKKRDNITIQFLIEEKKPNYIHKITIQGNDINDVELIAQQLDVVEGQLFRLSDIISTEQNLQRCGLFLYTEIEEVAVAEDKVDLNILVKERNRQTYSFLAGYNTIYGVVGGVRYENISFLGSGWVFIADVESTIFAGDLEKSELEISFTNPWAFGRRDLAFTAKGFALLEETPSFTIFNRGADFFFTHYLWSSVSESGLVRRLLTAEAGYRLDFSEIIDVEDTDIEEEEGLVVFSTIHQKLTLDLRDNIIYPLWGTYSFIEFEESFQGLGSDVDYFKMYIHNAWYFNVFLDWVLAIALRGGVVIPFGDTDEIPIQKRFFGGGPNSVRSFAQNEMPPLDDEDNPIGGEGIFLASAELRIPIFYGLGITLFGDCGEVIERVRTFNDYRISQVKYAIGGGIWYNIPHLGALRVDYAYNPDRDVNPSGSKEDASQVFISIGFAF</sequence>
<evidence type="ECO:0000313" key="8">
    <source>
        <dbReference type="Proteomes" id="UP000326354"/>
    </source>
</evidence>
<organism evidence="7 8">
    <name type="scientific">Uabimicrobium amorphum</name>
    <dbReference type="NCBI Taxonomy" id="2596890"/>
    <lineage>
        <taxon>Bacteria</taxon>
        <taxon>Pseudomonadati</taxon>
        <taxon>Planctomycetota</taxon>
        <taxon>Candidatus Uabimicrobiia</taxon>
        <taxon>Candidatus Uabimicrobiales</taxon>
        <taxon>Candidatus Uabimicrobiaceae</taxon>
        <taxon>Candidatus Uabimicrobium</taxon>
    </lineage>
</organism>
<protein>
    <submittedName>
        <fullName evidence="7">Outer membrane protein, OMP85 family</fullName>
    </submittedName>
</protein>
<dbReference type="InterPro" id="IPR000184">
    <property type="entry name" value="Bac_surfAg_D15"/>
</dbReference>
<dbReference type="InterPro" id="IPR010827">
    <property type="entry name" value="BamA/TamA_POTRA"/>
</dbReference>
<dbReference type="KEGG" id="uam:UABAM_01865"/>
<dbReference type="PANTHER" id="PTHR12815">
    <property type="entry name" value="SORTING AND ASSEMBLY MACHINERY SAMM50 PROTEIN FAMILY MEMBER"/>
    <property type="match status" value="1"/>
</dbReference>
<evidence type="ECO:0000259" key="5">
    <source>
        <dbReference type="Pfam" id="PF01103"/>
    </source>
</evidence>
<dbReference type="OrthoDB" id="231360at2"/>
<dbReference type="RefSeq" id="WP_151967709.1">
    <property type="nucleotide sequence ID" value="NZ_AP019860.1"/>
</dbReference>
<dbReference type="Gene3D" id="2.40.160.50">
    <property type="entry name" value="membrane protein fhac: a member of the omp85/tpsb transporter family"/>
    <property type="match status" value="1"/>
</dbReference>
<evidence type="ECO:0000259" key="6">
    <source>
        <dbReference type="Pfam" id="PF07244"/>
    </source>
</evidence>
<keyword evidence="3" id="KW-0812">Transmembrane</keyword>
<dbReference type="GO" id="GO:0019867">
    <property type="term" value="C:outer membrane"/>
    <property type="evidence" value="ECO:0007669"/>
    <property type="project" value="InterPro"/>
</dbReference>
<dbReference type="Pfam" id="PF07244">
    <property type="entry name" value="POTRA"/>
    <property type="match status" value="2"/>
</dbReference>
<dbReference type="Pfam" id="PF01103">
    <property type="entry name" value="Omp85"/>
    <property type="match status" value="1"/>
</dbReference>
<feature type="domain" description="POTRA" evidence="6">
    <location>
        <begin position="191"/>
        <end position="271"/>
    </location>
</feature>
<reference evidence="7 8" key="1">
    <citation type="submission" date="2019-08" db="EMBL/GenBank/DDBJ databases">
        <title>Complete genome sequence of Candidatus Uab amorphum.</title>
        <authorList>
            <person name="Shiratori T."/>
            <person name="Suzuki S."/>
            <person name="Kakizawa Y."/>
            <person name="Ishida K."/>
        </authorList>
    </citation>
    <scope>NUCLEOTIDE SEQUENCE [LARGE SCALE GENOMIC DNA]</scope>
    <source>
        <strain evidence="7 8">SRT547</strain>
    </source>
</reference>
<evidence type="ECO:0000256" key="4">
    <source>
        <dbReference type="ARBA" id="ARBA00023136"/>
    </source>
</evidence>
<dbReference type="PANTHER" id="PTHR12815:SF18">
    <property type="entry name" value="SORTING AND ASSEMBLY MACHINERY COMPONENT 50 HOMOLOG"/>
    <property type="match status" value="1"/>
</dbReference>
<dbReference type="AlphaFoldDB" id="A0A5S9IKG0"/>
<gene>
    <name evidence="7" type="ORF">UABAM_01865</name>
</gene>
<keyword evidence="4" id="KW-0472">Membrane</keyword>
<keyword evidence="8" id="KW-1185">Reference proteome</keyword>
<keyword evidence="2" id="KW-1134">Transmembrane beta strand</keyword>
<feature type="domain" description="Bacterial surface antigen (D15)" evidence="5">
    <location>
        <begin position="392"/>
        <end position="671"/>
    </location>
</feature>
<feature type="domain" description="POTRA" evidence="6">
    <location>
        <begin position="275"/>
        <end position="346"/>
    </location>
</feature>
<dbReference type="InterPro" id="IPR039910">
    <property type="entry name" value="D15-like"/>
</dbReference>
<evidence type="ECO:0000256" key="3">
    <source>
        <dbReference type="ARBA" id="ARBA00022692"/>
    </source>
</evidence>
<evidence type="ECO:0000256" key="1">
    <source>
        <dbReference type="ARBA" id="ARBA00004370"/>
    </source>
</evidence>
<accession>A0A5S9IKG0</accession>
<dbReference type="EMBL" id="AP019860">
    <property type="protein sequence ID" value="BBM83513.1"/>
    <property type="molecule type" value="Genomic_DNA"/>
</dbReference>
<proteinExistence type="predicted"/>
<evidence type="ECO:0000256" key="2">
    <source>
        <dbReference type="ARBA" id="ARBA00022452"/>
    </source>
</evidence>